<dbReference type="AlphaFoldDB" id="A0A0E9Q1S1"/>
<reference evidence="1" key="2">
    <citation type="journal article" date="2015" name="Fish Shellfish Immunol.">
        <title>Early steps in the European eel (Anguilla anguilla)-Vibrio vulnificus interaction in the gills: Role of the RtxA13 toxin.</title>
        <authorList>
            <person name="Callol A."/>
            <person name="Pajuelo D."/>
            <person name="Ebbesson L."/>
            <person name="Teles M."/>
            <person name="MacKenzie S."/>
            <person name="Amaro C."/>
        </authorList>
    </citation>
    <scope>NUCLEOTIDE SEQUENCE</scope>
</reference>
<organism evidence="1">
    <name type="scientific">Anguilla anguilla</name>
    <name type="common">European freshwater eel</name>
    <name type="synonym">Muraena anguilla</name>
    <dbReference type="NCBI Taxonomy" id="7936"/>
    <lineage>
        <taxon>Eukaryota</taxon>
        <taxon>Metazoa</taxon>
        <taxon>Chordata</taxon>
        <taxon>Craniata</taxon>
        <taxon>Vertebrata</taxon>
        <taxon>Euteleostomi</taxon>
        <taxon>Actinopterygii</taxon>
        <taxon>Neopterygii</taxon>
        <taxon>Teleostei</taxon>
        <taxon>Anguilliformes</taxon>
        <taxon>Anguillidae</taxon>
        <taxon>Anguilla</taxon>
    </lineage>
</organism>
<reference evidence="1" key="1">
    <citation type="submission" date="2014-11" db="EMBL/GenBank/DDBJ databases">
        <authorList>
            <person name="Amaro Gonzalez C."/>
        </authorList>
    </citation>
    <scope>NUCLEOTIDE SEQUENCE</scope>
</reference>
<accession>A0A0E9Q1S1</accession>
<sequence>MKKPMSRVPNYKAVIKLMQKSAMNHGEHIIILSKV</sequence>
<proteinExistence type="predicted"/>
<dbReference type="EMBL" id="GBXM01097761">
    <property type="protein sequence ID" value="JAH10816.1"/>
    <property type="molecule type" value="Transcribed_RNA"/>
</dbReference>
<name>A0A0E9Q1S1_ANGAN</name>
<protein>
    <submittedName>
        <fullName evidence="1">Uncharacterized protein</fullName>
    </submittedName>
</protein>
<evidence type="ECO:0000313" key="1">
    <source>
        <dbReference type="EMBL" id="JAH10816.1"/>
    </source>
</evidence>